<dbReference type="Pfam" id="PF02092">
    <property type="entry name" value="tRNA_synt_2f"/>
    <property type="match status" value="1"/>
</dbReference>
<evidence type="ECO:0000256" key="3">
    <source>
        <dbReference type="ARBA" id="ARBA00022490"/>
    </source>
</evidence>
<evidence type="ECO:0000256" key="1">
    <source>
        <dbReference type="ARBA" id="ARBA00004496"/>
    </source>
</evidence>
<dbReference type="GO" id="GO:0004814">
    <property type="term" value="F:arginine-tRNA ligase activity"/>
    <property type="evidence" value="ECO:0007669"/>
    <property type="project" value="InterPro"/>
</dbReference>
<dbReference type="HAMAP" id="MF_00255">
    <property type="entry name" value="Gly_tRNA_synth_beta"/>
    <property type="match status" value="1"/>
</dbReference>
<dbReference type="SUPFAM" id="SSF109604">
    <property type="entry name" value="HD-domain/PDEase-like"/>
    <property type="match status" value="1"/>
</dbReference>
<dbReference type="RefSeq" id="WP_130957805.1">
    <property type="nucleotide sequence ID" value="NZ_JBHSHA010000020.1"/>
</dbReference>
<evidence type="ECO:0000313" key="14">
    <source>
        <dbReference type="Proteomes" id="UP000292919"/>
    </source>
</evidence>
<comment type="caution">
    <text evidence="13">The sequence shown here is derived from an EMBL/GenBank/DDBJ whole genome shotgun (WGS) entry which is preliminary data.</text>
</comment>
<evidence type="ECO:0000256" key="7">
    <source>
        <dbReference type="ARBA" id="ARBA00022917"/>
    </source>
</evidence>
<dbReference type="NCBIfam" id="TIGR00211">
    <property type="entry name" value="glyS"/>
    <property type="match status" value="1"/>
</dbReference>
<dbReference type="PROSITE" id="PS50861">
    <property type="entry name" value="AA_TRNA_LIGASE_II_GLYAB"/>
    <property type="match status" value="1"/>
</dbReference>
<evidence type="ECO:0000256" key="8">
    <source>
        <dbReference type="ARBA" id="ARBA00023146"/>
    </source>
</evidence>
<dbReference type="GO" id="GO:0005829">
    <property type="term" value="C:cytosol"/>
    <property type="evidence" value="ECO:0007669"/>
    <property type="project" value="TreeGrafter"/>
</dbReference>
<dbReference type="EC" id="6.1.1.14" evidence="10"/>
<evidence type="ECO:0000259" key="12">
    <source>
        <dbReference type="Pfam" id="PF05746"/>
    </source>
</evidence>
<dbReference type="PANTHER" id="PTHR30075:SF2">
    <property type="entry name" value="GLYCINE--TRNA LIGASE, CHLOROPLASTIC_MITOCHONDRIAL 2"/>
    <property type="match status" value="1"/>
</dbReference>
<evidence type="ECO:0000256" key="2">
    <source>
        <dbReference type="ARBA" id="ARBA00008226"/>
    </source>
</evidence>
<evidence type="ECO:0000256" key="10">
    <source>
        <dbReference type="HAMAP-Rule" id="MF_00255"/>
    </source>
</evidence>
<keyword evidence="6 10" id="KW-0067">ATP-binding</keyword>
<dbReference type="InterPro" id="IPR015944">
    <property type="entry name" value="Gly-tRNA-synth_bsu"/>
</dbReference>
<keyword evidence="14" id="KW-1185">Reference proteome</keyword>
<gene>
    <name evidence="10" type="primary">glyS</name>
    <name evidence="13" type="ORF">EB812_02925</name>
</gene>
<dbReference type="GO" id="GO:0005524">
    <property type="term" value="F:ATP binding"/>
    <property type="evidence" value="ECO:0007669"/>
    <property type="project" value="UniProtKB-UniRule"/>
</dbReference>
<comment type="catalytic activity">
    <reaction evidence="9 10">
        <text>tRNA(Gly) + glycine + ATP = glycyl-tRNA(Gly) + AMP + diphosphate</text>
        <dbReference type="Rhea" id="RHEA:16013"/>
        <dbReference type="Rhea" id="RHEA-COMP:9664"/>
        <dbReference type="Rhea" id="RHEA-COMP:9683"/>
        <dbReference type="ChEBI" id="CHEBI:30616"/>
        <dbReference type="ChEBI" id="CHEBI:33019"/>
        <dbReference type="ChEBI" id="CHEBI:57305"/>
        <dbReference type="ChEBI" id="CHEBI:78442"/>
        <dbReference type="ChEBI" id="CHEBI:78522"/>
        <dbReference type="ChEBI" id="CHEBI:456215"/>
        <dbReference type="EC" id="6.1.1.14"/>
    </reaction>
</comment>
<keyword evidence="5 10" id="KW-0547">Nucleotide-binding</keyword>
<evidence type="ECO:0000256" key="5">
    <source>
        <dbReference type="ARBA" id="ARBA00022741"/>
    </source>
</evidence>
<feature type="compositionally biased region" description="Basic and acidic residues" evidence="11">
    <location>
        <begin position="77"/>
        <end position="86"/>
    </location>
</feature>
<keyword evidence="4 10" id="KW-0436">Ligase</keyword>
<sequence>MATFVLEIGSEELPSRFLAPEEAELAARFTAAMDEAGLEYGALTVMSTPRRAVVLVQDLAPVQAQREEVVTGPPARAARDKDGKPTKALEGFARSNNCAVEDVFTLQTEKGEYVAVRRQSGGAPAGELLAALCPAIITALPFGKRMRWGTYSMAYARPLRWVLALLDDQVVPFALGPLTSGRETHGHRIHGPGPFAVAHARDFLSVLAGPCGITLDPAERRRVIVAGGEAQAAAVQGKILWKDSLLDEVQGLTEHPVPLLADFDPAYLEVPREVLLTSMESHQKSFGIEGPDGKLLPYFLTVLNLTPEDMGLVKRGWERVLRARLEDARFFWRADLRESFEHWLQKLDAVIFIGGLGSMGDKTRRLEELCRWLAGACAPQLDAADAARAGRLSKADLVSAMVGEFDTLQGVMGGIYAARKGESATVAAALGEQYLPAGPDSPLPTSLAGALLSVADKADTLAGCFGLGMIPTGAADPNGLRRCALGIIRIMLEFGLRLDARELFAKAQQLYGDRQWKFPPHEVLDKLMDFFTARLRNHFMSQGVDTPLVDAALGAGATDVRDCGARLAALTAFSREEGYAAAVQTFKRVANILRKQAAAQGEGVPDHWDPSLLREAPEQALAATLETLLPRLDALWAAGDHKALLDCLGEVRPAVDAFFDGVMVMAEDADLRRNRLAMLRALGSRFARLADFAALQQ</sequence>
<feature type="region of interest" description="Disordered" evidence="11">
    <location>
        <begin position="67"/>
        <end position="86"/>
    </location>
</feature>
<organism evidence="13 14">
    <name type="scientific">Desulfovibrio legallii</name>
    <dbReference type="NCBI Taxonomy" id="571438"/>
    <lineage>
        <taxon>Bacteria</taxon>
        <taxon>Pseudomonadati</taxon>
        <taxon>Thermodesulfobacteriota</taxon>
        <taxon>Desulfovibrionia</taxon>
        <taxon>Desulfovibrionales</taxon>
        <taxon>Desulfovibrionaceae</taxon>
        <taxon>Desulfovibrio</taxon>
    </lineage>
</organism>
<proteinExistence type="inferred from homology"/>
<dbReference type="EMBL" id="SIXC01000003">
    <property type="protein sequence ID" value="TBH81063.1"/>
    <property type="molecule type" value="Genomic_DNA"/>
</dbReference>
<evidence type="ECO:0000256" key="6">
    <source>
        <dbReference type="ARBA" id="ARBA00022840"/>
    </source>
</evidence>
<evidence type="ECO:0000256" key="9">
    <source>
        <dbReference type="ARBA" id="ARBA00047937"/>
    </source>
</evidence>
<dbReference type="PANTHER" id="PTHR30075">
    <property type="entry name" value="GLYCYL-TRNA SYNTHETASE"/>
    <property type="match status" value="1"/>
</dbReference>
<evidence type="ECO:0000313" key="13">
    <source>
        <dbReference type="EMBL" id="TBH81063.1"/>
    </source>
</evidence>
<feature type="domain" description="DALR anticodon binding" evidence="12">
    <location>
        <begin position="585"/>
        <end position="684"/>
    </location>
</feature>
<keyword evidence="7 10" id="KW-0648">Protein biosynthesis</keyword>
<dbReference type="Proteomes" id="UP000292919">
    <property type="component" value="Unassembled WGS sequence"/>
</dbReference>
<reference evidence="13 14" key="1">
    <citation type="submission" date="2018-12" db="EMBL/GenBank/DDBJ databases">
        <title>First genome draft of Desulfovibrio legallis sp. nov.</title>
        <authorList>
            <person name="Ben Dhia O."/>
            <person name="Najjari A."/>
            <person name="Ferjani R."/>
            <person name="Fhoula I."/>
            <person name="Fardeau M.-L."/>
            <person name="Boudabbous A."/>
            <person name="Ouzari H.I."/>
        </authorList>
    </citation>
    <scope>NUCLEOTIDE SEQUENCE [LARGE SCALE GENOMIC DNA]</scope>
    <source>
        <strain evidence="13 14">H1T</strain>
    </source>
</reference>
<dbReference type="PRINTS" id="PR01045">
    <property type="entry name" value="TRNASYNTHGB"/>
</dbReference>
<dbReference type="GO" id="GO:0006426">
    <property type="term" value="P:glycyl-tRNA aminoacylation"/>
    <property type="evidence" value="ECO:0007669"/>
    <property type="project" value="UniProtKB-UniRule"/>
</dbReference>
<dbReference type="InterPro" id="IPR008909">
    <property type="entry name" value="DALR_anticod-bd"/>
</dbReference>
<keyword evidence="3 10" id="KW-0963">Cytoplasm</keyword>
<dbReference type="InterPro" id="IPR006194">
    <property type="entry name" value="Gly-tRNA-synth_heterodimer"/>
</dbReference>
<evidence type="ECO:0000256" key="11">
    <source>
        <dbReference type="SAM" id="MobiDB-lite"/>
    </source>
</evidence>
<dbReference type="GO" id="GO:0006420">
    <property type="term" value="P:arginyl-tRNA aminoacylation"/>
    <property type="evidence" value="ECO:0007669"/>
    <property type="project" value="InterPro"/>
</dbReference>
<keyword evidence="8 10" id="KW-0030">Aminoacyl-tRNA synthetase</keyword>
<dbReference type="AlphaFoldDB" id="A0A6H3FDY8"/>
<accession>A0A6H3FDY8</accession>
<name>A0A6H3FDY8_9BACT</name>
<dbReference type="Pfam" id="PF05746">
    <property type="entry name" value="DALR_1"/>
    <property type="match status" value="1"/>
</dbReference>
<comment type="subcellular location">
    <subcellularLocation>
        <location evidence="1 10">Cytoplasm</location>
    </subcellularLocation>
</comment>
<protein>
    <recommendedName>
        <fullName evidence="10">Glycine--tRNA ligase beta subunit</fullName>
        <ecNumber evidence="10">6.1.1.14</ecNumber>
    </recommendedName>
    <alternativeName>
        <fullName evidence="10">Glycyl-tRNA synthetase beta subunit</fullName>
        <shortName evidence="10">GlyRS</shortName>
    </alternativeName>
</protein>
<dbReference type="GO" id="GO:0004820">
    <property type="term" value="F:glycine-tRNA ligase activity"/>
    <property type="evidence" value="ECO:0007669"/>
    <property type="project" value="UniProtKB-UniRule"/>
</dbReference>
<comment type="subunit">
    <text evidence="10">Tetramer of two alpha and two beta subunits.</text>
</comment>
<comment type="similarity">
    <text evidence="2 10">Belongs to the class-II aminoacyl-tRNA synthetase family.</text>
</comment>
<evidence type="ECO:0000256" key="4">
    <source>
        <dbReference type="ARBA" id="ARBA00022598"/>
    </source>
</evidence>